<dbReference type="RefSeq" id="WP_198568464.1">
    <property type="nucleotide sequence ID" value="NZ_CP066167.1"/>
</dbReference>
<dbReference type="KEGG" id="snan:I6N98_11280"/>
<dbReference type="AlphaFoldDB" id="A0A7T4QYD6"/>
<keyword evidence="1" id="KW-0472">Membrane</keyword>
<feature type="transmembrane region" description="Helical" evidence="1">
    <location>
        <begin position="29"/>
        <end position="46"/>
    </location>
</feature>
<evidence type="ECO:0000313" key="3">
    <source>
        <dbReference type="Proteomes" id="UP000596063"/>
    </source>
</evidence>
<keyword evidence="3" id="KW-1185">Reference proteome</keyword>
<gene>
    <name evidence="2" type="ORF">I6N98_11280</name>
</gene>
<reference evidence="2 3" key="1">
    <citation type="submission" date="2020-12" db="EMBL/GenBank/DDBJ databases">
        <authorList>
            <person name="Shan Y."/>
        </authorList>
    </citation>
    <scope>NUCLEOTIDE SEQUENCE [LARGE SCALE GENOMIC DNA]</scope>
    <source>
        <strain evidence="3">csc3.9</strain>
    </source>
</reference>
<accession>A0A7T4QYD6</accession>
<keyword evidence="1" id="KW-0812">Transmembrane</keyword>
<evidence type="ECO:0000313" key="2">
    <source>
        <dbReference type="EMBL" id="QQD16962.1"/>
    </source>
</evidence>
<dbReference type="EMBL" id="CP066167">
    <property type="protein sequence ID" value="QQD16962.1"/>
    <property type="molecule type" value="Genomic_DNA"/>
</dbReference>
<organism evidence="2 3">
    <name type="scientific">Spongiibacter nanhainus</name>
    <dbReference type="NCBI Taxonomy" id="2794344"/>
    <lineage>
        <taxon>Bacteria</taxon>
        <taxon>Pseudomonadati</taxon>
        <taxon>Pseudomonadota</taxon>
        <taxon>Gammaproteobacteria</taxon>
        <taxon>Cellvibrionales</taxon>
        <taxon>Spongiibacteraceae</taxon>
        <taxon>Spongiibacter</taxon>
    </lineage>
</organism>
<dbReference type="Pfam" id="PF10003">
    <property type="entry name" value="DUF2244"/>
    <property type="match status" value="1"/>
</dbReference>
<proteinExistence type="predicted"/>
<dbReference type="InterPro" id="IPR019253">
    <property type="entry name" value="DUF2244_TM"/>
</dbReference>
<dbReference type="Proteomes" id="UP000596063">
    <property type="component" value="Chromosome"/>
</dbReference>
<name>A0A7T4QYD6_9GAMM</name>
<keyword evidence="1" id="KW-1133">Transmembrane helix</keyword>
<sequence>MVEIGTDGQHAQIIIRPNCSSSWQSNRRIIAAIFSVNALFASGFIASGAWLVLPFMGFELTALWLVLRRVFQRLQIQQVVRLNGQELRIESGYFRAERSWRWPQQASSVLVTQCPHPWDPLRISLSHSGEYVVIGQFLNRDDSRRLLDALRDSGLPIRQFGSDGTLAA</sequence>
<evidence type="ECO:0000256" key="1">
    <source>
        <dbReference type="SAM" id="Phobius"/>
    </source>
</evidence>
<protein>
    <submittedName>
        <fullName evidence="2">DUF2244 domain-containing protein</fullName>
    </submittedName>
</protein>